<dbReference type="SUPFAM" id="SSF50104">
    <property type="entry name" value="Translation proteins SH3-like domain"/>
    <property type="match status" value="2"/>
</dbReference>
<feature type="domain" description="KOW" evidence="1">
    <location>
        <begin position="81"/>
        <end position="108"/>
    </location>
</feature>
<dbReference type="STRING" id="685588.A0A067SHN8"/>
<dbReference type="AlphaFoldDB" id="A0A067SHN8"/>
<organism evidence="2 3">
    <name type="scientific">Galerina marginata (strain CBS 339.88)</name>
    <dbReference type="NCBI Taxonomy" id="685588"/>
    <lineage>
        <taxon>Eukaryota</taxon>
        <taxon>Fungi</taxon>
        <taxon>Dikarya</taxon>
        <taxon>Basidiomycota</taxon>
        <taxon>Agaricomycotina</taxon>
        <taxon>Agaricomycetes</taxon>
        <taxon>Agaricomycetidae</taxon>
        <taxon>Agaricales</taxon>
        <taxon>Agaricineae</taxon>
        <taxon>Strophariaceae</taxon>
        <taxon>Galerina</taxon>
    </lineage>
</organism>
<proteinExistence type="predicted"/>
<evidence type="ECO:0000313" key="2">
    <source>
        <dbReference type="EMBL" id="KDR70416.1"/>
    </source>
</evidence>
<dbReference type="Proteomes" id="UP000027222">
    <property type="component" value="Unassembled WGS sequence"/>
</dbReference>
<accession>A0A067SHN8</accession>
<dbReference type="InterPro" id="IPR005824">
    <property type="entry name" value="KOW"/>
</dbReference>
<feature type="domain" description="KOW" evidence="1">
    <location>
        <begin position="31"/>
        <end position="58"/>
    </location>
</feature>
<dbReference type="EMBL" id="KL142397">
    <property type="protein sequence ID" value="KDR70416.1"/>
    <property type="molecule type" value="Genomic_DNA"/>
</dbReference>
<dbReference type="Pfam" id="PF00467">
    <property type="entry name" value="KOW"/>
    <property type="match status" value="1"/>
</dbReference>
<keyword evidence="3" id="KW-1185">Reference proteome</keyword>
<evidence type="ECO:0000313" key="3">
    <source>
        <dbReference type="Proteomes" id="UP000027222"/>
    </source>
</evidence>
<name>A0A067SHN8_GALM3</name>
<protein>
    <recommendedName>
        <fullName evidence="1">KOW domain-containing protein</fullName>
    </recommendedName>
</protein>
<gene>
    <name evidence="2" type="ORF">GALMADRAFT_46452</name>
</gene>
<dbReference type="HOGENOM" id="CLU_145556_0_0_1"/>
<sequence length="111" mass="12441">PTVTEFQLFQSHSLLEPEFSLKTEKAILDNHIKVGDRVKIIGGEFRNVLGFVKEVCEHEYVVHLSSQGLDESFQRRLLRAAFRPGDEVKVVAGPHTGLTGWVVDVLEDGVK</sequence>
<feature type="non-terminal residue" evidence="2">
    <location>
        <position position="111"/>
    </location>
</feature>
<dbReference type="SMART" id="SM00739">
    <property type="entry name" value="KOW"/>
    <property type="match status" value="2"/>
</dbReference>
<dbReference type="Gene3D" id="2.30.30.30">
    <property type="match status" value="2"/>
</dbReference>
<reference evidence="3" key="1">
    <citation type="journal article" date="2014" name="Proc. Natl. Acad. Sci. U.S.A.">
        <title>Extensive sampling of basidiomycete genomes demonstrates inadequacy of the white-rot/brown-rot paradigm for wood decay fungi.</title>
        <authorList>
            <person name="Riley R."/>
            <person name="Salamov A.A."/>
            <person name="Brown D.W."/>
            <person name="Nagy L.G."/>
            <person name="Floudas D."/>
            <person name="Held B.W."/>
            <person name="Levasseur A."/>
            <person name="Lombard V."/>
            <person name="Morin E."/>
            <person name="Otillar R."/>
            <person name="Lindquist E.A."/>
            <person name="Sun H."/>
            <person name="LaButti K.M."/>
            <person name="Schmutz J."/>
            <person name="Jabbour D."/>
            <person name="Luo H."/>
            <person name="Baker S.E."/>
            <person name="Pisabarro A.G."/>
            <person name="Walton J.D."/>
            <person name="Blanchette R.A."/>
            <person name="Henrissat B."/>
            <person name="Martin F."/>
            <person name="Cullen D."/>
            <person name="Hibbett D.S."/>
            <person name="Grigoriev I.V."/>
        </authorList>
    </citation>
    <scope>NUCLEOTIDE SEQUENCE [LARGE SCALE GENOMIC DNA]</scope>
    <source>
        <strain evidence="3">CBS 339.88</strain>
    </source>
</reference>
<dbReference type="InterPro" id="IPR008991">
    <property type="entry name" value="Translation_prot_SH3-like_sf"/>
</dbReference>
<dbReference type="InterPro" id="IPR014722">
    <property type="entry name" value="Rib_uL2_dom2"/>
</dbReference>
<feature type="non-terminal residue" evidence="2">
    <location>
        <position position="1"/>
    </location>
</feature>
<evidence type="ECO:0000259" key="1">
    <source>
        <dbReference type="SMART" id="SM00739"/>
    </source>
</evidence>
<dbReference type="OrthoDB" id="3057978at2759"/>